<accession>A0A7T4EFT9</accession>
<dbReference type="Gene3D" id="3.40.50.300">
    <property type="entry name" value="P-loop containing nucleotide triphosphate hydrolases"/>
    <property type="match status" value="1"/>
</dbReference>
<dbReference type="CDD" id="cd01130">
    <property type="entry name" value="VirB11-like_ATPase"/>
    <property type="match status" value="1"/>
</dbReference>
<evidence type="ECO:0000313" key="3">
    <source>
        <dbReference type="EMBL" id="QQB46582.1"/>
    </source>
</evidence>
<dbReference type="GeneID" id="92759098"/>
<dbReference type="InterPro" id="IPR001482">
    <property type="entry name" value="T2SS/T4SS_dom"/>
</dbReference>
<dbReference type="Gene3D" id="3.30.450.370">
    <property type="match status" value="1"/>
</dbReference>
<comment type="similarity">
    <text evidence="1">Belongs to the GSP E family.</text>
</comment>
<dbReference type="InterPro" id="IPR050921">
    <property type="entry name" value="T4SS_GSP_E_ATPase"/>
</dbReference>
<protein>
    <submittedName>
        <fullName evidence="3">TadA family conjugal transfer-associated ATPase</fullName>
    </submittedName>
</protein>
<dbReference type="PANTHER" id="PTHR30486:SF6">
    <property type="entry name" value="TYPE IV PILUS RETRACTATION ATPASE PILT"/>
    <property type="match status" value="1"/>
</dbReference>
<dbReference type="NCBIfam" id="TIGR03819">
    <property type="entry name" value="heli_sec_ATPase"/>
    <property type="match status" value="1"/>
</dbReference>
<name>A0A7T4EFT9_9CORY</name>
<dbReference type="AlphaFoldDB" id="A0A7T4EFT9"/>
<evidence type="ECO:0000259" key="2">
    <source>
        <dbReference type="Pfam" id="PF00437"/>
    </source>
</evidence>
<evidence type="ECO:0000313" key="4">
    <source>
        <dbReference type="Proteomes" id="UP000596145"/>
    </source>
</evidence>
<dbReference type="RefSeq" id="WP_084036042.1">
    <property type="nucleotide sequence ID" value="NZ_CP066007.1"/>
</dbReference>
<dbReference type="InterPro" id="IPR022399">
    <property type="entry name" value="TadA-like_ATPase"/>
</dbReference>
<feature type="domain" description="Bacterial type II secretion system protein E" evidence="2">
    <location>
        <begin position="54"/>
        <end position="328"/>
    </location>
</feature>
<dbReference type="InterPro" id="IPR027417">
    <property type="entry name" value="P-loop_NTPase"/>
</dbReference>
<proteinExistence type="inferred from homology"/>
<dbReference type="Proteomes" id="UP000596145">
    <property type="component" value="Chromosome"/>
</dbReference>
<dbReference type="GO" id="GO:0016887">
    <property type="term" value="F:ATP hydrolysis activity"/>
    <property type="evidence" value="ECO:0007669"/>
    <property type="project" value="InterPro"/>
</dbReference>
<dbReference type="SUPFAM" id="SSF52540">
    <property type="entry name" value="P-loop containing nucleoside triphosphate hydrolases"/>
    <property type="match status" value="1"/>
</dbReference>
<sequence>MGSVVDKLQEALASNPGLTPAELARIARGEVGIVSDQQMLTLLQKVNNRVHGIGLLEGLIAPGVTDIVVNGPESIWVDRGNGMEKVDSVRFESDAEVRQLATRLMHAAGQRLDDAVPFAGGHIQRPDGQTIRLHAVLSPPAAPGTLLSLRMLRGATATLDRLGIPPGLVRVLRGLVRARRSILVVGGTGTGKTTMLSALLAEVPAHERIICIEDTAELHPPHPHVVSLTTRGANAEGRGAITMSDLLTQALRMRPDRIVVGEIRGKEVVDLLAALNTGHDGGAGTVHANSLDEVPARMEALAALGGLGREALHAQLAAAIDIIIHMVRTPGGRVIHQIGVLIARRGQPVRTRVLWENGTPQPGWEELVCSL</sequence>
<organism evidence="3 4">
    <name type="scientific">Corynebacterium glucuronolyticum</name>
    <dbReference type="NCBI Taxonomy" id="39791"/>
    <lineage>
        <taxon>Bacteria</taxon>
        <taxon>Bacillati</taxon>
        <taxon>Actinomycetota</taxon>
        <taxon>Actinomycetes</taxon>
        <taxon>Mycobacteriales</taxon>
        <taxon>Corynebacteriaceae</taxon>
        <taxon>Corynebacterium</taxon>
    </lineage>
</organism>
<evidence type="ECO:0000256" key="1">
    <source>
        <dbReference type="ARBA" id="ARBA00006611"/>
    </source>
</evidence>
<dbReference type="EMBL" id="CP066007">
    <property type="protein sequence ID" value="QQB46582.1"/>
    <property type="molecule type" value="Genomic_DNA"/>
</dbReference>
<dbReference type="OrthoDB" id="9810761at2"/>
<gene>
    <name evidence="3" type="ORF">I6I10_01090</name>
</gene>
<dbReference type="Pfam" id="PF00437">
    <property type="entry name" value="T2SSE"/>
    <property type="match status" value="1"/>
</dbReference>
<dbReference type="PANTHER" id="PTHR30486">
    <property type="entry name" value="TWITCHING MOTILITY PROTEIN PILT"/>
    <property type="match status" value="1"/>
</dbReference>
<reference evidence="3 4" key="1">
    <citation type="submission" date="2020-12" db="EMBL/GenBank/DDBJ databases">
        <title>FDA dAtabase for Regulatory Grade micrObial Sequences (FDA-ARGOS): Supporting development and validation of Infectious Disease Dx tests.</title>
        <authorList>
            <person name="Sproer C."/>
            <person name="Gronow S."/>
            <person name="Severitt S."/>
            <person name="Schroder I."/>
            <person name="Tallon L."/>
            <person name="Sadzewicz L."/>
            <person name="Zhao X."/>
            <person name="Boylan J."/>
            <person name="Ott S."/>
            <person name="Bowen H."/>
            <person name="Vavikolanu K."/>
            <person name="Mehta A."/>
            <person name="Aluvathingal J."/>
            <person name="Nadendla S."/>
            <person name="Lowell S."/>
            <person name="Myers T."/>
            <person name="Yan Y."/>
            <person name="Sichtig H."/>
        </authorList>
    </citation>
    <scope>NUCLEOTIDE SEQUENCE [LARGE SCALE GENOMIC DNA]</scope>
    <source>
        <strain evidence="3 4">FDAARGOS_1053</strain>
    </source>
</reference>